<accession>A0A9D2FX78</accession>
<organism evidence="2 3">
    <name type="scientific">Candidatus Prevotella avicola</name>
    <dbReference type="NCBI Taxonomy" id="2838738"/>
    <lineage>
        <taxon>Bacteria</taxon>
        <taxon>Pseudomonadati</taxon>
        <taxon>Bacteroidota</taxon>
        <taxon>Bacteroidia</taxon>
        <taxon>Bacteroidales</taxon>
        <taxon>Prevotellaceae</taxon>
        <taxon>Prevotella</taxon>
    </lineage>
</organism>
<dbReference type="GO" id="GO:0004713">
    <property type="term" value="F:protein tyrosine kinase activity"/>
    <property type="evidence" value="ECO:0007669"/>
    <property type="project" value="TreeGrafter"/>
</dbReference>
<comment type="caution">
    <text evidence="2">The sequence shown here is derived from an EMBL/GenBank/DDBJ whole genome shotgun (WGS) entry which is preliminary data.</text>
</comment>
<evidence type="ECO:0000313" key="2">
    <source>
        <dbReference type="EMBL" id="HIZ69044.1"/>
    </source>
</evidence>
<keyword evidence="1" id="KW-0472">Membrane</keyword>
<reference evidence="2" key="1">
    <citation type="journal article" date="2021" name="PeerJ">
        <title>Extensive microbial diversity within the chicken gut microbiome revealed by metagenomics and culture.</title>
        <authorList>
            <person name="Gilroy R."/>
            <person name="Ravi A."/>
            <person name="Getino M."/>
            <person name="Pursley I."/>
            <person name="Horton D.L."/>
            <person name="Alikhan N.F."/>
            <person name="Baker D."/>
            <person name="Gharbi K."/>
            <person name="Hall N."/>
            <person name="Watson M."/>
            <person name="Adriaenssens E.M."/>
            <person name="Foster-Nyarko E."/>
            <person name="Jarju S."/>
            <person name="Secka A."/>
            <person name="Antonio M."/>
            <person name="Oren A."/>
            <person name="Chaudhuri R.R."/>
            <person name="La Ragione R."/>
            <person name="Hildebrand F."/>
            <person name="Pallen M.J."/>
        </authorList>
    </citation>
    <scope>NUCLEOTIDE SEQUENCE</scope>
    <source>
        <strain evidence="2">ChiHecec3B27-8219</strain>
    </source>
</reference>
<protein>
    <submittedName>
        <fullName evidence="2">Chain-length determining protein</fullName>
    </submittedName>
</protein>
<dbReference type="PANTHER" id="PTHR32309">
    <property type="entry name" value="TYROSINE-PROTEIN KINASE"/>
    <property type="match status" value="1"/>
</dbReference>
<dbReference type="AlphaFoldDB" id="A0A9D2FX78"/>
<dbReference type="PANTHER" id="PTHR32309:SF13">
    <property type="entry name" value="FERRIC ENTEROBACTIN TRANSPORT PROTEIN FEPE"/>
    <property type="match status" value="1"/>
</dbReference>
<name>A0A9D2FX78_9BACT</name>
<dbReference type="InterPro" id="IPR050445">
    <property type="entry name" value="Bact_polysacc_biosynth/exp"/>
</dbReference>
<proteinExistence type="predicted"/>
<sequence length="350" mass="39808">MSETKPSNRQDNIKQIDFNKIACVFKTEWRTYLKVLPATFLLSCLLILCVPRYYECNVSLAPELTNNSSLGSLAGMASAFGIDLSGSIPTEDAISPSLYPDLINSTDFLVSLFPIEVVTKKGERHTYFEHLDKHQKEAWWESALGWTIKLFKKNDTIKLSGKESVNPFMLSKKQQDIATAISNKIACVVDKKTDVISITVTDQDPLVCATIADSVRVRLQDFITQYRTKKACNDLAHTQKLYQDAKLAYEKSRKKYSSFVDRNQSLVLESYRSRQEDLENEMQLRYNIYSSLTTQLQLAQAKVQERTPAFTTLQRASVPIRPAGPKRMIFVATMTFLAFIITTIYKYVKA</sequence>
<evidence type="ECO:0000256" key="1">
    <source>
        <dbReference type="SAM" id="Phobius"/>
    </source>
</evidence>
<reference evidence="2" key="2">
    <citation type="submission" date="2021-04" db="EMBL/GenBank/DDBJ databases">
        <authorList>
            <person name="Gilroy R."/>
        </authorList>
    </citation>
    <scope>NUCLEOTIDE SEQUENCE</scope>
    <source>
        <strain evidence="2">ChiHecec3B27-8219</strain>
    </source>
</reference>
<keyword evidence="1" id="KW-1133">Transmembrane helix</keyword>
<gene>
    <name evidence="2" type="ORF">H9966_04040</name>
</gene>
<dbReference type="GO" id="GO:0005886">
    <property type="term" value="C:plasma membrane"/>
    <property type="evidence" value="ECO:0007669"/>
    <property type="project" value="TreeGrafter"/>
</dbReference>
<feature type="transmembrane region" description="Helical" evidence="1">
    <location>
        <begin position="328"/>
        <end position="348"/>
    </location>
</feature>
<keyword evidence="1" id="KW-0812">Transmembrane</keyword>
<evidence type="ECO:0000313" key="3">
    <source>
        <dbReference type="Proteomes" id="UP000824055"/>
    </source>
</evidence>
<dbReference type="Proteomes" id="UP000824055">
    <property type="component" value="Unassembled WGS sequence"/>
</dbReference>
<dbReference type="EMBL" id="DXBE01000031">
    <property type="protein sequence ID" value="HIZ69044.1"/>
    <property type="molecule type" value="Genomic_DNA"/>
</dbReference>
<feature type="transmembrane region" description="Helical" evidence="1">
    <location>
        <begin position="35"/>
        <end position="54"/>
    </location>
</feature>